<gene>
    <name evidence="2" type="ORF">J8A68_005726</name>
</gene>
<keyword evidence="3" id="KW-1185">Reference proteome</keyword>
<feature type="region of interest" description="Disordered" evidence="1">
    <location>
        <begin position="138"/>
        <end position="348"/>
    </location>
</feature>
<feature type="compositionally biased region" description="Basic and acidic residues" evidence="1">
    <location>
        <begin position="138"/>
        <end position="327"/>
    </location>
</feature>
<dbReference type="AlphaFoldDB" id="A0A8J5Q246"/>
<evidence type="ECO:0000313" key="3">
    <source>
        <dbReference type="Proteomes" id="UP000694255"/>
    </source>
</evidence>
<feature type="compositionally biased region" description="Basic and acidic residues" evidence="1">
    <location>
        <begin position="36"/>
        <end position="52"/>
    </location>
</feature>
<comment type="caution">
    <text evidence="2">The sequence shown here is derived from an EMBL/GenBank/DDBJ whole genome shotgun (WGS) entry which is preliminary data.</text>
</comment>
<accession>A0A8J5Q246</accession>
<evidence type="ECO:0000256" key="1">
    <source>
        <dbReference type="SAM" id="MobiDB-lite"/>
    </source>
</evidence>
<feature type="region of interest" description="Disordered" evidence="1">
    <location>
        <begin position="72"/>
        <end position="122"/>
    </location>
</feature>
<feature type="compositionally biased region" description="Polar residues" evidence="1">
    <location>
        <begin position="21"/>
        <end position="31"/>
    </location>
</feature>
<dbReference type="EMBL" id="JAGSYN010000274">
    <property type="protein sequence ID" value="KAG7660764.1"/>
    <property type="molecule type" value="Genomic_DNA"/>
</dbReference>
<dbReference type="GeneID" id="73472526"/>
<sequence length="492" mass="57009">MLNPATRTLIQGSKRLGLRFISTQGSGNSPVNPQPPKKDETVSKTTEAESKVKAVPSLGLSDIFKKIDMISKNNKIRGTEKQSNKRKTHEKFYKQRSDEPGEQAESTVEKGESIDIQSHPMKRTGFRVGRFAGLSNRFGEREQFNDGERRPYQRRDDGERRPYQRRDDGERRPYQRRDGGEGRPYQARDDGERRPYQGRDNGERRPYQRRDDGERRPYQRRDDGERSPYQRRDDGERRPFQTREDGERIPFQPREDGERIPFQTRDDGETRPYQRRDDGERRPYQRRDDGERRPNQRRDDGRPPRSLAPRRDGGDRRGGPPRGDRRPAGPPKTTVAPEIQSKELSASPLKPTINAETFFYGKIPSSNAGISSRLASVAKLTLEDSKYPYLLPRHIIERAAENPTNQFILQKNWSLKVNHSKLAERVKHMVRGDLEVVNTENANDKELAKVTSDLINSNGSLDIQQKQFMFDIVNGTIRPRDLLKDAHWNQKK</sequence>
<protein>
    <submittedName>
        <fullName evidence="2">Uncharacterized protein</fullName>
    </submittedName>
</protein>
<feature type="region of interest" description="Disordered" evidence="1">
    <location>
        <begin position="21"/>
        <end position="52"/>
    </location>
</feature>
<dbReference type="Proteomes" id="UP000694255">
    <property type="component" value="Unassembled WGS sequence"/>
</dbReference>
<organism evidence="2 3">
    <name type="scientific">[Candida] subhashii</name>
    <dbReference type="NCBI Taxonomy" id="561895"/>
    <lineage>
        <taxon>Eukaryota</taxon>
        <taxon>Fungi</taxon>
        <taxon>Dikarya</taxon>
        <taxon>Ascomycota</taxon>
        <taxon>Saccharomycotina</taxon>
        <taxon>Pichiomycetes</taxon>
        <taxon>Debaryomycetaceae</taxon>
        <taxon>Spathaspora</taxon>
    </lineage>
</organism>
<evidence type="ECO:0000313" key="2">
    <source>
        <dbReference type="EMBL" id="KAG7660764.1"/>
    </source>
</evidence>
<name>A0A8J5Q246_9ASCO</name>
<dbReference type="OrthoDB" id="4019734at2759"/>
<proteinExistence type="predicted"/>
<dbReference type="RefSeq" id="XP_049260997.1">
    <property type="nucleotide sequence ID" value="XM_049409823.1"/>
</dbReference>
<feature type="compositionally biased region" description="Basic and acidic residues" evidence="1">
    <location>
        <begin position="90"/>
        <end position="99"/>
    </location>
</feature>
<reference evidence="2 3" key="1">
    <citation type="journal article" date="2021" name="DNA Res.">
        <title>Genome analysis of Candida subhashii reveals its hybrid nature and dual mitochondrial genome conformations.</title>
        <authorList>
            <person name="Mixao V."/>
            <person name="Hegedusova E."/>
            <person name="Saus E."/>
            <person name="Pryszcz L.P."/>
            <person name="Cillingova A."/>
            <person name="Nosek J."/>
            <person name="Gabaldon T."/>
        </authorList>
    </citation>
    <scope>NUCLEOTIDE SEQUENCE [LARGE SCALE GENOMIC DNA]</scope>
    <source>
        <strain evidence="2 3">CBS 10753</strain>
    </source>
</reference>